<sequence length="2032" mass="225810">MPRYSRATMSSNSSTGNRKTNGGSGLSSPKPKVRHILLMPKPPDYTIVSSNILASLLRCAVPRFLLQQAVQQREKFTNESKRAALWEKFHERNAKRVHSLMVELEGLWVKLGQYLSTHPEVLPEAYVSLLKQLQDSVPPRPIKEVRQTIHKELGKTMDDLFADFMEEPLATASIAQVHRATLINGHKVVVKVQHDGIKEIILEDLKSAKSIVDWIAWVDPEVDLSFLIDEWCKEVPKELDFNQEAVLFANGTGYDCTGVLFNEKNTRTVSRNLGCKRLHDENKSSNQVNVLIPEVIQSTNSVLILEYMDGIRLNDIASLEAFGVDKQKIVEEITRAYAHQIYVDGFFNGDPHPGNFLVSKEAPHRPILLDFGLTKKLPSSVKQALAKMFLASAEGDHVALLSAFSEMGLKLRIDIPEKALEAMTGFFRSSTPVNESQIEAFPDDVIIFSRVIDLLRGLSSTMNTHIKYLKIMRPFAESVLLGNINRGPAENAQWIYNTPIHSNVEAKLRQLLVELGNNDKILGIQVCAYKDGKVIIDTAAGVLGRCDPRPVQPDTLFSVFSVTKGITAGMLHWLVDNGKLKLDEYVGNIWPEFRENGKDHIKVHHVLSHTSGLHNALGDLTKENPLLYSNWEECLKRIAASVPETEPGKQQLYHYLSFGWLCGGIIERASGKKFQEILEEAFINPLKIEGELYIGIPPGVESRLASLTVDMDDLKKVTAICNLAEMPMPSSGFQLDKIGQLANLLPALFNMLNTRRAIIPAANGHCSARALARYYAALVDNGLVLPPHSSSSNPPLGSHPHIPKFGWTRKKHKGESTNVQDNNASKNKSDDKRVVNEEDGTTSANGDGPGPGPERIFCNPKIHDAFLGVGEYQSLSLGDGRIGLGFKRLKSNDGNLTGFGHSGIGGSTGFCDIKNRFAIAVTLNKLSFGGVTAKIIKLVCSELNIPLAEEESSSSSGPGDSGFPHPTAICYPAIPRYVSYFIVVVQNVLFNRKQIGRLTKISVNFIISSPFAPSLMGWGNIYRRRLKVFSVALVIYLDYKAVQQREKLTSKSKRSALWQKAHDRNAKRVLSLIIELEGLWVKLGQYLSTRADVLPEAYISLLKQLQDSLPPRPIKEVRQTIQKEFGKTMDDLFADFVEEPLATASIAQVHRAKLINGQEVVVKVQHEGIKAIILEDLKNAKAIVDWIAWAEPQYDFNPMIDEWCKEAPKELDFNHEAENTRTVSRNLGCKRLRDENKSSNQVNVLIPDVIQSTKSVLILEYMDGIRLNDIASLEAFGVDKQKIVEEITRAYAHQIYVDGFFNGDPHPGNFLVSKEAPHCPILLDFGLTKKLSSSVKQALAKMFLASAEGDHVALLSAFSEMGLKLRLDMPEQAMEVTTVFFRSSTPANEAQQTMKSLAEQRDRNMKVIQEKMQLNKKEVKRFNPVDAFPGDIVIFTRVLNLLRGLSSTMNVRIEYLEIMRPFAESVLLGNINKGPAENSQWIYNTPVHSDVEAKLRQLLVELGNNDKILGIQVCAYKDGEVIIDTAAGVLGRYDPRPVQPDTLFSVFSATKGITAGMLHWLIDNGKLKLEENVGNIWPEFRGNGKDHIKVHHVLNHTSGLHNALADLSKENPLILSDWEECLKLIAASVPETEPGKQQLYHYLSFGWLCGGIIEHASGKKFQEILKEAFIDPLKIEGELYIGIPPGVESRLASLTLDTDDLNKLSAIRNRPDMPSTFQFNNIAQLATSLPALFNMLNTRRAIIPAANGHCSARALARYYAALVDGGVVPLPHSSFSNPPLGSHPHIPKFSSKKSSKKQKGKSTDVENTASKSKTNNSRYYNKDLKDNGVGYTRVVNEDSNSSSSSGRTECIGIRDGVEKEKSKIFSNPKLHDAFMGVGEYESLSLRDGIFGLGFRRLKSKDGYMTGFGHSGMGGSTAFCDINNRFAIAVTLNKMSFGGVTGKIIELNSVNVLYFDDDLRKMNDNVPYFDDDFRKMQFLTNFRTDDPCRPKRAAYHGQAAPLGRLHYELAAPVGRVRHGRPPRWGGSAVVEPP</sequence>
<feature type="domain" description="Beta-lactamase-related" evidence="2">
    <location>
        <begin position="509"/>
        <end position="787"/>
    </location>
</feature>
<evidence type="ECO:0000256" key="1">
    <source>
        <dbReference type="SAM" id="MobiDB-lite"/>
    </source>
</evidence>
<organism evidence="4 5">
    <name type="scientific">Corchorus capsularis</name>
    <name type="common">Jute</name>
    <dbReference type="NCBI Taxonomy" id="210143"/>
    <lineage>
        <taxon>Eukaryota</taxon>
        <taxon>Viridiplantae</taxon>
        <taxon>Streptophyta</taxon>
        <taxon>Embryophyta</taxon>
        <taxon>Tracheophyta</taxon>
        <taxon>Spermatophyta</taxon>
        <taxon>Magnoliopsida</taxon>
        <taxon>eudicotyledons</taxon>
        <taxon>Gunneridae</taxon>
        <taxon>Pentapetalae</taxon>
        <taxon>rosids</taxon>
        <taxon>malvids</taxon>
        <taxon>Malvales</taxon>
        <taxon>Malvaceae</taxon>
        <taxon>Grewioideae</taxon>
        <taxon>Apeibeae</taxon>
        <taxon>Corchorus</taxon>
    </lineage>
</organism>
<feature type="domain" description="Beta-lactamase-related" evidence="2">
    <location>
        <begin position="1496"/>
        <end position="1935"/>
    </location>
</feature>
<evidence type="ECO:0000313" key="4">
    <source>
        <dbReference type="EMBL" id="OMO61964.1"/>
    </source>
</evidence>
<dbReference type="InterPro" id="IPR051130">
    <property type="entry name" value="Mito_struct-func_regulator"/>
</dbReference>
<feature type="region of interest" description="Disordered" evidence="1">
    <location>
        <begin position="1"/>
        <end position="31"/>
    </location>
</feature>
<protein>
    <submittedName>
        <fullName evidence="4">Beta-lactamase-related protein</fullName>
    </submittedName>
</protein>
<feature type="compositionally biased region" description="Polar residues" evidence="1">
    <location>
        <begin position="816"/>
        <end position="826"/>
    </location>
</feature>
<feature type="domain" description="ABC1 atypical kinase-like" evidence="3">
    <location>
        <begin position="1104"/>
        <end position="1353"/>
    </location>
</feature>
<evidence type="ECO:0000313" key="5">
    <source>
        <dbReference type="Proteomes" id="UP000188268"/>
    </source>
</evidence>
<feature type="domain" description="ABC1 atypical kinase-like" evidence="3">
    <location>
        <begin position="132"/>
        <end position="246"/>
    </location>
</feature>
<dbReference type="PANTHER" id="PTHR43173">
    <property type="entry name" value="ABC1 FAMILY PROTEIN"/>
    <property type="match status" value="1"/>
</dbReference>
<dbReference type="STRING" id="210143.A0A1R3GV27"/>
<feature type="compositionally biased region" description="Polar residues" evidence="1">
    <location>
        <begin position="7"/>
        <end position="21"/>
    </location>
</feature>
<dbReference type="SUPFAM" id="SSF56601">
    <property type="entry name" value="beta-lactamase/transpeptidase-like"/>
    <property type="match status" value="2"/>
</dbReference>
<dbReference type="EMBL" id="AWWV01013363">
    <property type="protein sequence ID" value="OMO61964.1"/>
    <property type="molecule type" value="Genomic_DNA"/>
</dbReference>
<dbReference type="Proteomes" id="UP000188268">
    <property type="component" value="Unassembled WGS sequence"/>
</dbReference>
<dbReference type="OrthoDB" id="427480at2759"/>
<name>A0A1R3GV27_COCAP</name>
<dbReference type="GO" id="GO:0005794">
    <property type="term" value="C:Golgi apparatus"/>
    <property type="evidence" value="ECO:0007669"/>
    <property type="project" value="TreeGrafter"/>
</dbReference>
<keyword evidence="5" id="KW-1185">Reference proteome</keyword>
<dbReference type="InterPro" id="IPR004147">
    <property type="entry name" value="ABC1_dom"/>
</dbReference>
<dbReference type="InterPro" id="IPR001466">
    <property type="entry name" value="Beta-lactam-related"/>
</dbReference>
<feature type="region of interest" description="Disordered" evidence="1">
    <location>
        <begin position="789"/>
        <end position="855"/>
    </location>
</feature>
<dbReference type="Pfam" id="PF03109">
    <property type="entry name" value="ABC1"/>
    <property type="match status" value="3"/>
</dbReference>
<feature type="compositionally biased region" description="Low complexity" evidence="1">
    <location>
        <begin position="789"/>
        <end position="800"/>
    </location>
</feature>
<dbReference type="InterPro" id="IPR012338">
    <property type="entry name" value="Beta-lactam/transpept-like"/>
</dbReference>
<feature type="compositionally biased region" description="Basic and acidic residues" evidence="1">
    <location>
        <begin position="827"/>
        <end position="836"/>
    </location>
</feature>
<dbReference type="SUPFAM" id="SSF56112">
    <property type="entry name" value="Protein kinase-like (PK-like)"/>
    <property type="match status" value="2"/>
</dbReference>
<proteinExistence type="predicted"/>
<dbReference type="InterPro" id="IPR011009">
    <property type="entry name" value="Kinase-like_dom_sf"/>
</dbReference>
<feature type="region of interest" description="Disordered" evidence="1">
    <location>
        <begin position="1775"/>
        <end position="1822"/>
    </location>
</feature>
<comment type="caution">
    <text evidence="4">The sequence shown here is derived from an EMBL/GenBank/DDBJ whole genome shotgun (WGS) entry which is preliminary data.</text>
</comment>
<gene>
    <name evidence="4" type="ORF">CCACVL1_23118</name>
</gene>
<reference evidence="4 5" key="1">
    <citation type="submission" date="2013-09" db="EMBL/GenBank/DDBJ databases">
        <title>Corchorus capsularis genome sequencing.</title>
        <authorList>
            <person name="Alam M."/>
            <person name="Haque M.S."/>
            <person name="Islam M.S."/>
            <person name="Emdad E.M."/>
            <person name="Islam M.M."/>
            <person name="Ahmed B."/>
            <person name="Halim A."/>
            <person name="Hossen Q.M.M."/>
            <person name="Hossain M.Z."/>
            <person name="Ahmed R."/>
            <person name="Khan M.M."/>
            <person name="Islam R."/>
            <person name="Rashid M.M."/>
            <person name="Khan S.A."/>
            <person name="Rahman M.S."/>
            <person name="Alam M."/>
        </authorList>
    </citation>
    <scope>NUCLEOTIDE SEQUENCE [LARGE SCALE GENOMIC DNA]</scope>
    <source>
        <strain evidence="5">cv. CVL-1</strain>
        <tissue evidence="4">Whole seedling</tissue>
    </source>
</reference>
<dbReference type="CDD" id="cd05121">
    <property type="entry name" value="ABC1_ADCK3-like"/>
    <property type="match status" value="2"/>
</dbReference>
<dbReference type="PANTHER" id="PTHR43173:SF3">
    <property type="entry name" value="ABC1 FAMILY PROTEIN"/>
    <property type="match status" value="1"/>
</dbReference>
<feature type="domain" description="ABC1 atypical kinase-like" evidence="3">
    <location>
        <begin position="286"/>
        <end position="399"/>
    </location>
</feature>
<dbReference type="GO" id="GO:0005783">
    <property type="term" value="C:endoplasmic reticulum"/>
    <property type="evidence" value="ECO:0007669"/>
    <property type="project" value="TreeGrafter"/>
</dbReference>
<feature type="compositionally biased region" description="Basic residues" evidence="1">
    <location>
        <begin position="1790"/>
        <end position="1800"/>
    </location>
</feature>
<evidence type="ECO:0000259" key="2">
    <source>
        <dbReference type="Pfam" id="PF00144"/>
    </source>
</evidence>
<evidence type="ECO:0000259" key="3">
    <source>
        <dbReference type="Pfam" id="PF03109"/>
    </source>
</evidence>
<dbReference type="Gene3D" id="3.40.710.10">
    <property type="entry name" value="DD-peptidase/beta-lactamase superfamily"/>
    <property type="match status" value="4"/>
</dbReference>
<feature type="compositionally biased region" description="Polar residues" evidence="1">
    <location>
        <begin position="1805"/>
        <end position="1819"/>
    </location>
</feature>
<dbReference type="Pfam" id="PF00144">
    <property type="entry name" value="Beta-lactamase"/>
    <property type="match status" value="2"/>
</dbReference>
<accession>A0A1R3GV27</accession>
<dbReference type="Gramene" id="OMO61964">
    <property type="protein sequence ID" value="OMO61964"/>
    <property type="gene ID" value="CCACVL1_23118"/>
</dbReference>